<reference evidence="1 2" key="1">
    <citation type="submission" date="2020-06" db="EMBL/GenBank/DDBJ databases">
        <title>High-quality draft genome of sulfate reducer Desulfobacter latus type strain AcrS2 isolated from marine sediment.</title>
        <authorList>
            <person name="Hoppe M."/>
            <person name="Larsen C.K."/>
            <person name="Marshall I.P.G."/>
            <person name="Schramm A."/>
            <person name="Marietou A.G."/>
        </authorList>
    </citation>
    <scope>NUCLEOTIDE SEQUENCE [LARGE SCALE GENOMIC DNA]</scope>
    <source>
        <strain evidence="1 2">AcRS2</strain>
    </source>
</reference>
<dbReference type="AlphaFoldDB" id="A0A850TAJ0"/>
<name>A0A850TAJ0_9BACT</name>
<protein>
    <submittedName>
        <fullName evidence="1">Uncharacterized protein</fullName>
    </submittedName>
</protein>
<gene>
    <name evidence="1" type="ORF">HXW94_15630</name>
</gene>
<accession>A0A850TAJ0</accession>
<proteinExistence type="predicted"/>
<evidence type="ECO:0000313" key="2">
    <source>
        <dbReference type="Proteomes" id="UP000553343"/>
    </source>
</evidence>
<evidence type="ECO:0000313" key="1">
    <source>
        <dbReference type="EMBL" id="NWH06395.1"/>
    </source>
</evidence>
<sequence length="69" mass="7924">MLQGIKNKRDKLVIKQIKKSLINALADKDFPIDDLLTPKIEQHFDTLAQAIIDEHGFKKLSELGLKHFL</sequence>
<organism evidence="1 2">
    <name type="scientific">Desulfobacter latus</name>
    <dbReference type="NCBI Taxonomy" id="2292"/>
    <lineage>
        <taxon>Bacteria</taxon>
        <taxon>Pseudomonadati</taxon>
        <taxon>Thermodesulfobacteriota</taxon>
        <taxon>Desulfobacteria</taxon>
        <taxon>Desulfobacterales</taxon>
        <taxon>Desulfobacteraceae</taxon>
        <taxon>Desulfobacter</taxon>
    </lineage>
</organism>
<comment type="caution">
    <text evidence="1">The sequence shown here is derived from an EMBL/GenBank/DDBJ whole genome shotgun (WGS) entry which is preliminary data.</text>
</comment>
<keyword evidence="2" id="KW-1185">Reference proteome</keyword>
<dbReference type="Proteomes" id="UP000553343">
    <property type="component" value="Unassembled WGS sequence"/>
</dbReference>
<dbReference type="RefSeq" id="WP_178367847.1">
    <property type="nucleotide sequence ID" value="NZ_JACADJ010000073.1"/>
</dbReference>
<dbReference type="EMBL" id="JACADJ010000073">
    <property type="protein sequence ID" value="NWH06395.1"/>
    <property type="molecule type" value="Genomic_DNA"/>
</dbReference>